<evidence type="ECO:0000313" key="6">
    <source>
        <dbReference type="EMBL" id="MFD0621483.1"/>
    </source>
</evidence>
<feature type="domain" description="NlpC/P60" evidence="5">
    <location>
        <begin position="1"/>
        <end position="108"/>
    </location>
</feature>
<evidence type="ECO:0000256" key="2">
    <source>
        <dbReference type="ARBA" id="ARBA00022670"/>
    </source>
</evidence>
<organism evidence="6 10">
    <name type="scientific">Streptomyces sanglieri</name>
    <dbReference type="NCBI Taxonomy" id="193460"/>
    <lineage>
        <taxon>Bacteria</taxon>
        <taxon>Bacillati</taxon>
        <taxon>Actinomycetota</taxon>
        <taxon>Actinomycetes</taxon>
        <taxon>Kitasatosporales</taxon>
        <taxon>Streptomycetaceae</taxon>
        <taxon>Streptomyces</taxon>
    </lineage>
</organism>
<evidence type="ECO:0000256" key="1">
    <source>
        <dbReference type="ARBA" id="ARBA00007074"/>
    </source>
</evidence>
<keyword evidence="10" id="KW-1185">Reference proteome</keyword>
<dbReference type="InterPro" id="IPR000064">
    <property type="entry name" value="NLP_P60_dom"/>
</dbReference>
<evidence type="ECO:0000313" key="7">
    <source>
        <dbReference type="EMBL" id="MFD0621583.1"/>
    </source>
</evidence>
<dbReference type="InterPro" id="IPR051794">
    <property type="entry name" value="PG_Endopeptidase_C40"/>
</dbReference>
<reference evidence="6" key="3">
    <citation type="submission" date="2024-09" db="EMBL/GenBank/DDBJ databases">
        <authorList>
            <person name="Sun Q."/>
            <person name="Mori K."/>
        </authorList>
    </citation>
    <scope>NUCLEOTIDE SEQUENCE</scope>
    <source>
        <strain evidence="6">JCM 12607</strain>
    </source>
</reference>
<accession>A0ABW2WK27</accession>
<dbReference type="InterPro" id="IPR038765">
    <property type="entry name" value="Papain-like_cys_pep_sf"/>
</dbReference>
<dbReference type="EMBL" id="JBHTGL010000001">
    <property type="protein sequence ID" value="MFD0621483.1"/>
    <property type="molecule type" value="Genomic_DNA"/>
</dbReference>
<evidence type="ECO:0000259" key="5">
    <source>
        <dbReference type="PROSITE" id="PS51935"/>
    </source>
</evidence>
<dbReference type="Pfam" id="PF00877">
    <property type="entry name" value="NLPC_P60"/>
    <property type="match status" value="1"/>
</dbReference>
<comment type="caution">
    <text evidence="6">The sequence shown here is derived from an EMBL/GenBank/DDBJ whole genome shotgun (WGS) entry which is preliminary data.</text>
</comment>
<keyword evidence="2" id="KW-0645">Protease</keyword>
<reference evidence="10" key="2">
    <citation type="journal article" date="2019" name="Int. J. Syst. Evol. Microbiol.">
        <title>The Global Catalogue of Microorganisms (GCM) 10K type strain sequencing project: providing services to taxonomists for standard genome sequencing and annotation.</title>
        <authorList>
            <consortium name="The Broad Institute Genomics Platform"/>
            <consortium name="The Broad Institute Genome Sequencing Center for Infectious Disease"/>
            <person name="Wu L."/>
            <person name="Ma J."/>
        </authorList>
    </citation>
    <scope>NUCLEOTIDE SEQUENCE [LARGE SCALE GENOMIC DNA]</scope>
    <source>
        <strain evidence="10">JCM 12607</strain>
    </source>
</reference>
<dbReference type="EMBL" id="JBHTGL010000011">
    <property type="protein sequence ID" value="MFD0629921.1"/>
    <property type="molecule type" value="Genomic_DNA"/>
</dbReference>
<keyword evidence="4" id="KW-0788">Thiol protease</keyword>
<sequence length="108" mass="11989">MWGGGSTTGPTKGGYDCSGLMLYAFYQGARITLPRTSQQMRHSGTRVPRSQIRPGDLIVINNDGNWGHVGLYIGDNTMVHAPRPGKTVETTSTAGYWERYDWDARRVL</sequence>
<evidence type="ECO:0000256" key="3">
    <source>
        <dbReference type="ARBA" id="ARBA00022801"/>
    </source>
</evidence>
<name>A0ABW2WK27_9ACTN</name>
<dbReference type="PROSITE" id="PS51935">
    <property type="entry name" value="NLPC_P60"/>
    <property type="match status" value="1"/>
</dbReference>
<dbReference type="EMBL" id="JBHTGL010000010">
    <property type="protein sequence ID" value="MFD0629879.1"/>
    <property type="molecule type" value="Genomic_DNA"/>
</dbReference>
<evidence type="ECO:0000256" key="4">
    <source>
        <dbReference type="ARBA" id="ARBA00022807"/>
    </source>
</evidence>
<keyword evidence="3" id="KW-0378">Hydrolase</keyword>
<evidence type="ECO:0000313" key="10">
    <source>
        <dbReference type="Proteomes" id="UP001596915"/>
    </source>
</evidence>
<dbReference type="PANTHER" id="PTHR47359:SF3">
    <property type="entry name" value="NLP_P60 DOMAIN-CONTAINING PROTEIN-RELATED"/>
    <property type="match status" value="1"/>
</dbReference>
<dbReference type="EMBL" id="JBHTGL010000002">
    <property type="protein sequence ID" value="MFD0621583.1"/>
    <property type="molecule type" value="Genomic_DNA"/>
</dbReference>
<evidence type="ECO:0000313" key="9">
    <source>
        <dbReference type="EMBL" id="MFD0629921.1"/>
    </source>
</evidence>
<evidence type="ECO:0000313" key="8">
    <source>
        <dbReference type="EMBL" id="MFD0629879.1"/>
    </source>
</evidence>
<proteinExistence type="inferred from homology"/>
<dbReference type="Proteomes" id="UP001596915">
    <property type="component" value="Unassembled WGS sequence"/>
</dbReference>
<reference evidence="6" key="1">
    <citation type="journal article" date="2014" name="Int. J. Syst. Evol. Microbiol.">
        <title>Complete genome of a new Firmicutes species belonging to the dominant human colonic microbiota ('Ruminococcus bicirculans') reveals two chromosomes and a selective capacity to utilize plant glucans.</title>
        <authorList>
            <consortium name="NISC Comparative Sequencing Program"/>
            <person name="Wegmann U."/>
            <person name="Louis P."/>
            <person name="Goesmann A."/>
            <person name="Henrissat B."/>
            <person name="Duncan S.H."/>
            <person name="Flint H.J."/>
        </authorList>
    </citation>
    <scope>NUCLEOTIDE SEQUENCE</scope>
    <source>
        <strain evidence="6">JCM 12607</strain>
    </source>
</reference>
<dbReference type="SUPFAM" id="SSF54001">
    <property type="entry name" value="Cysteine proteinases"/>
    <property type="match status" value="1"/>
</dbReference>
<dbReference type="Gene3D" id="3.90.1720.10">
    <property type="entry name" value="endopeptidase domain like (from Nostoc punctiforme)"/>
    <property type="match status" value="1"/>
</dbReference>
<protein>
    <submittedName>
        <fullName evidence="6">C40 family peptidase</fullName>
    </submittedName>
</protein>
<comment type="similarity">
    <text evidence="1">Belongs to the peptidase C40 family.</text>
</comment>
<gene>
    <name evidence="6" type="ORF">ACFQ2K_00330</name>
    <name evidence="7" type="ORF">ACFQ2K_00940</name>
    <name evidence="8" type="ORF">ACFQ2K_52165</name>
    <name evidence="9" type="ORF">ACFQ2K_52450</name>
</gene>
<dbReference type="PANTHER" id="PTHR47359">
    <property type="entry name" value="PEPTIDOGLYCAN DL-ENDOPEPTIDASE CWLO"/>
    <property type="match status" value="1"/>
</dbReference>